<dbReference type="AlphaFoldDB" id="A0A2R6XXM7"/>
<evidence type="ECO:0000313" key="1">
    <source>
        <dbReference type="EMBL" id="PTQ55168.1"/>
    </source>
</evidence>
<comment type="caution">
    <text evidence="1">The sequence shown here is derived from an EMBL/GenBank/DDBJ whole genome shotgun (WGS) entry which is preliminary data.</text>
</comment>
<accession>A0A2R6XXM7</accession>
<proteinExistence type="predicted"/>
<organism evidence="1 2">
    <name type="scientific">Candidatus Carbonibacillus altaicus</name>
    <dbReference type="NCBI Taxonomy" id="2163959"/>
    <lineage>
        <taxon>Bacteria</taxon>
        <taxon>Bacillati</taxon>
        <taxon>Bacillota</taxon>
        <taxon>Bacilli</taxon>
        <taxon>Bacillales</taxon>
        <taxon>Candidatus Carbonibacillus</taxon>
    </lineage>
</organism>
<gene>
    <name evidence="1" type="ORF">BSOLF_0056</name>
</gene>
<evidence type="ECO:0000313" key="2">
    <source>
        <dbReference type="Proteomes" id="UP000244338"/>
    </source>
</evidence>
<dbReference type="Proteomes" id="UP000244338">
    <property type="component" value="Unassembled WGS sequence"/>
</dbReference>
<protein>
    <submittedName>
        <fullName evidence="1">Beta-lactamase regulatory protein 1</fullName>
    </submittedName>
</protein>
<sequence>MEEHKMRQSYSIVLVLLLMFSFTACSNVISEQNIQTDIYQISLPKDWEVEKLEGNMLLFKKDNEKIGGLDILGYNPDQPLSQLEPGHSEVVESKKLDGFFTEVLQEKLKITPPAASGVTTVTEQLHLFFIMKDQKNAYDLYFNTDQVDEQTALTIAKSFKLKSH</sequence>
<dbReference type="PROSITE" id="PS51257">
    <property type="entry name" value="PROKAR_LIPOPROTEIN"/>
    <property type="match status" value="1"/>
</dbReference>
<name>A0A2R6XXM7_9BACL</name>
<reference evidence="2" key="1">
    <citation type="journal article" date="2018" name="Sci. Rep.">
        <title>Lignite coal burning seam in the remote Altai Mountains harbors a hydrogen-driven thermophilic microbial community.</title>
        <authorList>
            <person name="Kadnikov V.V."/>
            <person name="Mardanov A.V."/>
            <person name="Ivasenko D.A."/>
            <person name="Antsiferov D.V."/>
            <person name="Beletsky A.V."/>
            <person name="Karnachuk O.V."/>
            <person name="Ravin N.V."/>
        </authorList>
    </citation>
    <scope>NUCLEOTIDE SEQUENCE [LARGE SCALE GENOMIC DNA]</scope>
</reference>
<dbReference type="EMBL" id="PEBX01000175">
    <property type="protein sequence ID" value="PTQ55168.1"/>
    <property type="molecule type" value="Genomic_DNA"/>
</dbReference>